<evidence type="ECO:0000313" key="3">
    <source>
        <dbReference type="Proteomes" id="UP001201812"/>
    </source>
</evidence>
<organism evidence="2 3">
    <name type="scientific">Ditylenchus destructor</name>
    <dbReference type="NCBI Taxonomy" id="166010"/>
    <lineage>
        <taxon>Eukaryota</taxon>
        <taxon>Metazoa</taxon>
        <taxon>Ecdysozoa</taxon>
        <taxon>Nematoda</taxon>
        <taxon>Chromadorea</taxon>
        <taxon>Rhabditida</taxon>
        <taxon>Tylenchina</taxon>
        <taxon>Tylenchomorpha</taxon>
        <taxon>Sphaerularioidea</taxon>
        <taxon>Anguinidae</taxon>
        <taxon>Anguininae</taxon>
        <taxon>Ditylenchus</taxon>
    </lineage>
</organism>
<gene>
    <name evidence="2" type="ORF">DdX_02301</name>
</gene>
<dbReference type="AlphaFoldDB" id="A0AAD4NHD0"/>
<dbReference type="InterPro" id="IPR056017">
    <property type="entry name" value="DUF7596"/>
</dbReference>
<dbReference type="Pfam" id="PF24524">
    <property type="entry name" value="DUF7596"/>
    <property type="match status" value="1"/>
</dbReference>
<evidence type="ECO:0000259" key="1">
    <source>
        <dbReference type="Pfam" id="PF24524"/>
    </source>
</evidence>
<sequence length="371" mass="41940">MLAKAPLQQLVERSKVNRALSDSLLPLNNNECFLNLEDVSSVTVVEDDPKGAVPVAFGIFNRCSPNQIYCAIVATSPAYEANYVTVEKIKCKNSDLGLPENSPSRNSLLKMTSVFPELPDLSGLPQYFSAFAEPALRPLLTCVIDQLIDQTVGHYNVEMKRNMTVDLYDAEAGEPEHSDVLWRDFSGFVVADRYRYSEIVISREKLLKVVSNTCGTKEIAREEGSKTLFNIELMTKSNQSLLMDYDQDVAVMNRQDYVEYLLGLSGIKGMIALDTVQHQPLGYILSLNGRVLQLYAENENVASHLMFEHIEKNVEESELAFFIRRNETWIADALLANATKIRRVRRFHTRILPSGVKWSNVFLYNMGVHLF</sequence>
<protein>
    <recommendedName>
        <fullName evidence="1">DUF7596 domain-containing protein</fullName>
    </recommendedName>
</protein>
<comment type="caution">
    <text evidence="2">The sequence shown here is derived from an EMBL/GenBank/DDBJ whole genome shotgun (WGS) entry which is preliminary data.</text>
</comment>
<name>A0AAD4NHD0_9BILA</name>
<reference evidence="2" key="1">
    <citation type="submission" date="2022-01" db="EMBL/GenBank/DDBJ databases">
        <title>Genome Sequence Resource for Two Populations of Ditylenchus destructor, the Migratory Endoparasitic Phytonematode.</title>
        <authorList>
            <person name="Zhang H."/>
            <person name="Lin R."/>
            <person name="Xie B."/>
        </authorList>
    </citation>
    <scope>NUCLEOTIDE SEQUENCE</scope>
    <source>
        <strain evidence="2">BazhouSP</strain>
    </source>
</reference>
<keyword evidence="3" id="KW-1185">Reference proteome</keyword>
<evidence type="ECO:0000313" key="2">
    <source>
        <dbReference type="EMBL" id="KAI1725632.1"/>
    </source>
</evidence>
<proteinExistence type="predicted"/>
<accession>A0AAD4NHD0</accession>
<dbReference type="Proteomes" id="UP001201812">
    <property type="component" value="Unassembled WGS sequence"/>
</dbReference>
<feature type="domain" description="DUF7596" evidence="1">
    <location>
        <begin position="26"/>
        <end position="190"/>
    </location>
</feature>
<dbReference type="EMBL" id="JAKKPZ010000002">
    <property type="protein sequence ID" value="KAI1725632.1"/>
    <property type="molecule type" value="Genomic_DNA"/>
</dbReference>